<sequence length="199" mass="22636">MCQALKAYFALFKSSLKLGLIGYIRTSTSKQDLTNQQHEILSYANKNDLKIDEFIGIQLSSRKTPKQRRIEELVTKLTDASTLIVTELSRLGRSTSEVIDLVNELIKNNIEIIIIKQNIVIKRNKYDITSKIMVTFFSLFAELERDMVSLRTKDALAAKSPNTKVRAFGRHVVKKLNYIGNLSILLSYAFCASPIDNFE</sequence>
<dbReference type="SMART" id="SM00857">
    <property type="entry name" value="Resolvase"/>
    <property type="match status" value="1"/>
</dbReference>
<dbReference type="GO" id="GO:0003677">
    <property type="term" value="F:DNA binding"/>
    <property type="evidence" value="ECO:0007669"/>
    <property type="project" value="InterPro"/>
</dbReference>
<protein>
    <recommendedName>
        <fullName evidence="1">Resolvase/invertase-type recombinase catalytic domain-containing protein</fullName>
    </recommendedName>
</protein>
<dbReference type="EMBL" id="JYHA01000114">
    <property type="protein sequence ID" value="KKB96224.1"/>
    <property type="molecule type" value="Genomic_DNA"/>
</dbReference>
<dbReference type="InterPro" id="IPR036162">
    <property type="entry name" value="Resolvase-like_N_sf"/>
</dbReference>
<dbReference type="InterPro" id="IPR006119">
    <property type="entry name" value="Resolv_N"/>
</dbReference>
<dbReference type="CDD" id="cd03768">
    <property type="entry name" value="SR_ResInv"/>
    <property type="match status" value="1"/>
</dbReference>
<accession>A0A0F5MNU3</accession>
<dbReference type="PANTHER" id="PTHR30461">
    <property type="entry name" value="DNA-INVERTASE FROM LAMBDOID PROPHAGE"/>
    <property type="match status" value="1"/>
</dbReference>
<keyword evidence="3" id="KW-1185">Reference proteome</keyword>
<evidence type="ECO:0000313" key="2">
    <source>
        <dbReference type="EMBL" id="KKB96224.1"/>
    </source>
</evidence>
<dbReference type="SUPFAM" id="SSF53041">
    <property type="entry name" value="Resolvase-like"/>
    <property type="match status" value="1"/>
</dbReference>
<organism evidence="2 3">
    <name type="scientific">Candidatus Arcanibacter lacustris</name>
    <dbReference type="NCBI Taxonomy" id="1607817"/>
    <lineage>
        <taxon>Bacteria</taxon>
        <taxon>Pseudomonadati</taxon>
        <taxon>Pseudomonadota</taxon>
        <taxon>Alphaproteobacteria</taxon>
        <taxon>Rickettsiales</taxon>
        <taxon>Candidatus Arcanibacter</taxon>
    </lineage>
</organism>
<evidence type="ECO:0000259" key="1">
    <source>
        <dbReference type="PROSITE" id="PS51736"/>
    </source>
</evidence>
<dbReference type="Pfam" id="PF00239">
    <property type="entry name" value="Resolvase"/>
    <property type="match status" value="1"/>
</dbReference>
<evidence type="ECO:0000313" key="3">
    <source>
        <dbReference type="Proteomes" id="UP000033358"/>
    </source>
</evidence>
<gene>
    <name evidence="2" type="ORF">SZ25_00691</name>
</gene>
<comment type="caution">
    <text evidence="2">The sequence shown here is derived from an EMBL/GenBank/DDBJ whole genome shotgun (WGS) entry which is preliminary data.</text>
</comment>
<reference evidence="2 3" key="1">
    <citation type="submission" date="2015-02" db="EMBL/GenBank/DDBJ databases">
        <title>Single cell genomics of a rare environmental alphaproteobacterium provides unique insights into Rickettsiaceae evolution.</title>
        <authorList>
            <person name="Martijn J."/>
            <person name="Schulz F."/>
            <person name="Zaremba-Niedzwiedzka K."/>
            <person name="Viklund J."/>
            <person name="Stepanauskas R."/>
            <person name="Andersson S.G.E."/>
            <person name="Horn M."/>
            <person name="Guy L."/>
            <person name="Ettema T.J.G."/>
        </authorList>
    </citation>
    <scope>NUCLEOTIDE SEQUENCE [LARGE SCALE GENOMIC DNA]</scope>
    <source>
        <strain evidence="2 3">SCGC AAA041-L04</strain>
    </source>
</reference>
<dbReference type="Proteomes" id="UP000033358">
    <property type="component" value="Unassembled WGS sequence"/>
</dbReference>
<dbReference type="GO" id="GO:0000150">
    <property type="term" value="F:DNA strand exchange activity"/>
    <property type="evidence" value="ECO:0007669"/>
    <property type="project" value="InterPro"/>
</dbReference>
<proteinExistence type="predicted"/>
<dbReference type="InterPro" id="IPR050639">
    <property type="entry name" value="SSR_resolvase"/>
</dbReference>
<dbReference type="PANTHER" id="PTHR30461:SF19">
    <property type="entry name" value="SITE-SPECIFIC RECOMBINASE RESOLVASE FAMILY"/>
    <property type="match status" value="1"/>
</dbReference>
<feature type="domain" description="Resolvase/invertase-type recombinase catalytic" evidence="1">
    <location>
        <begin position="19"/>
        <end position="163"/>
    </location>
</feature>
<name>A0A0F5MNU3_9RICK</name>
<dbReference type="AlphaFoldDB" id="A0A0F5MNU3"/>
<dbReference type="Gene3D" id="3.40.50.1390">
    <property type="entry name" value="Resolvase, N-terminal catalytic domain"/>
    <property type="match status" value="1"/>
</dbReference>
<dbReference type="PROSITE" id="PS51736">
    <property type="entry name" value="RECOMBINASES_3"/>
    <property type="match status" value="1"/>
</dbReference>